<dbReference type="NCBIfam" id="TIGR02595">
    <property type="entry name" value="PEP_CTERM"/>
    <property type="match status" value="1"/>
</dbReference>
<name>A0A7W9AK80_9SPHN</name>
<dbReference type="InterPro" id="IPR013424">
    <property type="entry name" value="Ice-binding_C"/>
</dbReference>
<evidence type="ECO:0000256" key="1">
    <source>
        <dbReference type="SAM" id="SignalP"/>
    </source>
</evidence>
<keyword evidence="1" id="KW-0732">Signal</keyword>
<feature type="signal peptide" evidence="1">
    <location>
        <begin position="1"/>
        <end position="23"/>
    </location>
</feature>
<sequence length="238" mass="25090">MKNRVLLSAFALTLAATAMPAHATELLQNGNFSSGLTGWTSYVTSVDYGTISPTTPNSGGSPYTVQQAETASFNVTGSGTSNALWLNAGEYQTRPGQFFGQNYEGGGVSQIFTSLAGLATFTADIAFWGTRTDTGGIFSVLLDGVALDAYDFGTTVAGTTRNTLSFSTNLSAGQHTLQLQVVRPYGPAKDVRGQYFDNVTLDQVAAVPEPATWAMMITGFGFVGGAMRRKAKVSVRFA</sequence>
<dbReference type="NCBIfam" id="NF035944">
    <property type="entry name" value="PEPxxWA-CTERM"/>
    <property type="match status" value="1"/>
</dbReference>
<feature type="chain" id="PRO_5030947245" description="Ice-binding protein C-terminal domain-containing protein" evidence="1">
    <location>
        <begin position="24"/>
        <end position="238"/>
    </location>
</feature>
<proteinExistence type="predicted"/>
<accession>A0A7W9AK80</accession>
<evidence type="ECO:0000313" key="3">
    <source>
        <dbReference type="EMBL" id="MBB5687190.1"/>
    </source>
</evidence>
<dbReference type="AlphaFoldDB" id="A0A7W9AK80"/>
<evidence type="ECO:0000259" key="2">
    <source>
        <dbReference type="Pfam" id="PF07589"/>
    </source>
</evidence>
<organism evidence="3 4">
    <name type="scientific">Sphingobium boeckii</name>
    <dbReference type="NCBI Taxonomy" id="1082345"/>
    <lineage>
        <taxon>Bacteria</taxon>
        <taxon>Pseudomonadati</taxon>
        <taxon>Pseudomonadota</taxon>
        <taxon>Alphaproteobacteria</taxon>
        <taxon>Sphingomonadales</taxon>
        <taxon>Sphingomonadaceae</taxon>
        <taxon>Sphingobium</taxon>
    </lineage>
</organism>
<dbReference type="RefSeq" id="WP_246350847.1">
    <property type="nucleotide sequence ID" value="NZ_JACIJC010000005.1"/>
</dbReference>
<dbReference type="EMBL" id="JACIJC010000005">
    <property type="protein sequence ID" value="MBB5687190.1"/>
    <property type="molecule type" value="Genomic_DNA"/>
</dbReference>
<protein>
    <recommendedName>
        <fullName evidence="2">Ice-binding protein C-terminal domain-containing protein</fullName>
    </recommendedName>
</protein>
<evidence type="ECO:0000313" key="4">
    <source>
        <dbReference type="Proteomes" id="UP000549617"/>
    </source>
</evidence>
<feature type="domain" description="Ice-binding protein C-terminal" evidence="2">
    <location>
        <begin position="206"/>
        <end position="230"/>
    </location>
</feature>
<dbReference type="Gene3D" id="2.60.120.260">
    <property type="entry name" value="Galactose-binding domain-like"/>
    <property type="match status" value="1"/>
</dbReference>
<keyword evidence="4" id="KW-1185">Reference proteome</keyword>
<dbReference type="Pfam" id="PF07589">
    <property type="entry name" value="PEP-CTERM"/>
    <property type="match status" value="1"/>
</dbReference>
<gene>
    <name evidence="3" type="ORF">FHS49_003218</name>
</gene>
<dbReference type="Proteomes" id="UP000549617">
    <property type="component" value="Unassembled WGS sequence"/>
</dbReference>
<reference evidence="3 4" key="1">
    <citation type="submission" date="2020-08" db="EMBL/GenBank/DDBJ databases">
        <title>Genomic Encyclopedia of Type Strains, Phase IV (KMG-IV): sequencing the most valuable type-strain genomes for metagenomic binning, comparative biology and taxonomic classification.</title>
        <authorList>
            <person name="Goeker M."/>
        </authorList>
    </citation>
    <scope>NUCLEOTIDE SEQUENCE [LARGE SCALE GENOMIC DNA]</scope>
    <source>
        <strain evidence="3 4">DSM 25079</strain>
    </source>
</reference>
<comment type="caution">
    <text evidence="3">The sequence shown here is derived from an EMBL/GenBank/DDBJ whole genome shotgun (WGS) entry which is preliminary data.</text>
</comment>